<dbReference type="Proteomes" id="UP000053593">
    <property type="component" value="Unassembled WGS sequence"/>
</dbReference>
<reference evidence="1 2" key="1">
    <citation type="submission" date="2014-04" db="EMBL/GenBank/DDBJ databases">
        <title>Evolutionary Origins and Diversification of the Mycorrhizal Mutualists.</title>
        <authorList>
            <consortium name="DOE Joint Genome Institute"/>
            <consortium name="Mycorrhizal Genomics Consortium"/>
            <person name="Kohler A."/>
            <person name="Kuo A."/>
            <person name="Nagy L.G."/>
            <person name="Floudas D."/>
            <person name="Copeland A."/>
            <person name="Barry K.W."/>
            <person name="Cichocki N."/>
            <person name="Veneault-Fourrey C."/>
            <person name="LaButti K."/>
            <person name="Lindquist E.A."/>
            <person name="Lipzen A."/>
            <person name="Lundell T."/>
            <person name="Morin E."/>
            <person name="Murat C."/>
            <person name="Riley R."/>
            <person name="Ohm R."/>
            <person name="Sun H."/>
            <person name="Tunlid A."/>
            <person name="Henrissat B."/>
            <person name="Grigoriev I.V."/>
            <person name="Hibbett D.S."/>
            <person name="Martin F."/>
        </authorList>
    </citation>
    <scope>NUCLEOTIDE SEQUENCE [LARGE SCALE GENOMIC DNA]</scope>
    <source>
        <strain evidence="1 2">FD-317 M1</strain>
    </source>
</reference>
<protein>
    <submittedName>
        <fullName evidence="1">Unplaced genomic scaffold GYMLUscaffold_60, whole genome shotgun sequence</fullName>
    </submittedName>
</protein>
<gene>
    <name evidence="1" type="ORF">GYMLUDRAFT_62686</name>
</gene>
<evidence type="ECO:0000313" key="1">
    <source>
        <dbReference type="EMBL" id="KIK55262.1"/>
    </source>
</evidence>
<name>A0A0D0CB45_9AGAR</name>
<proteinExistence type="predicted"/>
<organism evidence="1 2">
    <name type="scientific">Collybiopsis luxurians FD-317 M1</name>
    <dbReference type="NCBI Taxonomy" id="944289"/>
    <lineage>
        <taxon>Eukaryota</taxon>
        <taxon>Fungi</taxon>
        <taxon>Dikarya</taxon>
        <taxon>Basidiomycota</taxon>
        <taxon>Agaricomycotina</taxon>
        <taxon>Agaricomycetes</taxon>
        <taxon>Agaricomycetidae</taxon>
        <taxon>Agaricales</taxon>
        <taxon>Marasmiineae</taxon>
        <taxon>Omphalotaceae</taxon>
        <taxon>Collybiopsis</taxon>
        <taxon>Collybiopsis luxurians</taxon>
    </lineage>
</organism>
<dbReference type="AlphaFoldDB" id="A0A0D0CB45"/>
<dbReference type="EMBL" id="KN834808">
    <property type="protein sequence ID" value="KIK55262.1"/>
    <property type="molecule type" value="Genomic_DNA"/>
</dbReference>
<dbReference type="HOGENOM" id="CLU_1652345_0_0_1"/>
<keyword evidence="2" id="KW-1185">Reference proteome</keyword>
<evidence type="ECO:0000313" key="2">
    <source>
        <dbReference type="Proteomes" id="UP000053593"/>
    </source>
</evidence>
<sequence>MMSHSMYQDFMTLRNKVNNWVEHTRFRLPAVKTNLISKFPLYLFTGGALATDLHLFLDKYGDIIPSHYLNVWRFHKSVCGMQLALGSGRAWLALKEDPDVAIPQPNWADITFWVPQDSTLLTVSIHKRLSLLHSRADRFNSISIELVHSQIGQWTNKEME</sequence>
<accession>A0A0D0CB45</accession>